<dbReference type="EMBL" id="JATAAI010000020">
    <property type="protein sequence ID" value="KAK1738716.1"/>
    <property type="molecule type" value="Genomic_DNA"/>
</dbReference>
<dbReference type="InterPro" id="IPR012674">
    <property type="entry name" value="Calycin"/>
</dbReference>
<gene>
    <name evidence="1" type="ORF">QTG54_010746</name>
</gene>
<sequence length="250" mass="29657">MEESAKHYQHVQHPTDPAYCQYESFDRLKTATALDFLECIGRSGCMAPAKYTDVCVDMTLLGPPLPLDAIPTHILHGKWRKVFTSGWDLWPCQWTEFWAPHTPEEEHPPDSWMTEWPHNPNVWRMDLYWKNSNDASFTFHMNNEMYIGETWDFDHPRSAPATLRTRAIMWSTEAHENWYLLDWTEEWNTMMIYYCAYTSAVNRYDSMTMVLQREDSPPLNKEQARYYEQLAKDILGDYHGTLQRIRPCES</sequence>
<comment type="caution">
    <text evidence="1">The sequence shown here is derived from an EMBL/GenBank/DDBJ whole genome shotgun (WGS) entry which is preliminary data.</text>
</comment>
<dbReference type="Gene3D" id="2.40.128.20">
    <property type="match status" value="1"/>
</dbReference>
<accession>A0AAD9D910</accession>
<dbReference type="AlphaFoldDB" id="A0AAD9D910"/>
<keyword evidence="2" id="KW-1185">Reference proteome</keyword>
<name>A0AAD9D910_9STRA</name>
<proteinExistence type="predicted"/>
<protein>
    <recommendedName>
        <fullName evidence="3">VDE lipocalin domain-containing protein</fullName>
    </recommendedName>
</protein>
<evidence type="ECO:0000313" key="1">
    <source>
        <dbReference type="EMBL" id="KAK1738716.1"/>
    </source>
</evidence>
<organism evidence="1 2">
    <name type="scientific">Skeletonema marinoi</name>
    <dbReference type="NCBI Taxonomy" id="267567"/>
    <lineage>
        <taxon>Eukaryota</taxon>
        <taxon>Sar</taxon>
        <taxon>Stramenopiles</taxon>
        <taxon>Ochrophyta</taxon>
        <taxon>Bacillariophyta</taxon>
        <taxon>Coscinodiscophyceae</taxon>
        <taxon>Thalassiosirophycidae</taxon>
        <taxon>Thalassiosirales</taxon>
        <taxon>Skeletonemataceae</taxon>
        <taxon>Skeletonema</taxon>
        <taxon>Skeletonema marinoi-dohrnii complex</taxon>
    </lineage>
</organism>
<evidence type="ECO:0000313" key="2">
    <source>
        <dbReference type="Proteomes" id="UP001224775"/>
    </source>
</evidence>
<reference evidence="1" key="1">
    <citation type="submission" date="2023-06" db="EMBL/GenBank/DDBJ databases">
        <title>Survivors Of The Sea: Transcriptome response of Skeletonema marinoi to long-term dormancy.</title>
        <authorList>
            <person name="Pinder M.I.M."/>
            <person name="Kourtchenko O."/>
            <person name="Robertson E.K."/>
            <person name="Larsson T."/>
            <person name="Maumus F."/>
            <person name="Osuna-Cruz C.M."/>
            <person name="Vancaester E."/>
            <person name="Stenow R."/>
            <person name="Vandepoele K."/>
            <person name="Ploug H."/>
            <person name="Bruchert V."/>
            <person name="Godhe A."/>
            <person name="Topel M."/>
        </authorList>
    </citation>
    <scope>NUCLEOTIDE SEQUENCE</scope>
    <source>
        <strain evidence="1">R05AC</strain>
    </source>
</reference>
<evidence type="ECO:0008006" key="3">
    <source>
        <dbReference type="Google" id="ProtNLM"/>
    </source>
</evidence>
<dbReference type="Proteomes" id="UP001224775">
    <property type="component" value="Unassembled WGS sequence"/>
</dbReference>